<evidence type="ECO:0000256" key="6">
    <source>
        <dbReference type="SAM" id="MobiDB-lite"/>
    </source>
</evidence>
<dbReference type="GO" id="GO:0000393">
    <property type="term" value="P:spliceosomal conformational changes to generate catalytic conformation"/>
    <property type="evidence" value="ECO:0007669"/>
    <property type="project" value="UniProtKB-ARBA"/>
</dbReference>
<feature type="compositionally biased region" description="Basic and acidic residues" evidence="6">
    <location>
        <begin position="51"/>
        <end position="75"/>
    </location>
</feature>
<dbReference type="FunFam" id="1.10.10.10:FF:000012">
    <property type="entry name" value="U5 small nuclear ribonucleoprotein helicase"/>
    <property type="match status" value="1"/>
</dbReference>
<dbReference type="Gene3D" id="1.10.150.20">
    <property type="entry name" value="5' to 3' exonuclease, C-terminal subdomain"/>
    <property type="match status" value="2"/>
</dbReference>
<dbReference type="FunFam" id="2.60.40.150:FF:000133">
    <property type="entry name" value="Pre-mRNA splicing helicase, putative"/>
    <property type="match status" value="1"/>
</dbReference>
<dbReference type="Pfam" id="PF02889">
    <property type="entry name" value="Sec63"/>
    <property type="match status" value="2"/>
</dbReference>
<dbReference type="InterPro" id="IPR048863">
    <property type="entry name" value="BRR2_plug"/>
</dbReference>
<dbReference type="FunFam" id="3.40.50.300:FF:000062">
    <property type="entry name" value="U5 small nuclear ribonucleoprotein helicase"/>
    <property type="match status" value="1"/>
</dbReference>
<dbReference type="Pfam" id="PF00270">
    <property type="entry name" value="DEAD"/>
    <property type="match status" value="2"/>
</dbReference>
<sequence>MAEEIGRRIQYQYTANSNLVLQADRSLITRRDNEPTGEAESLWGRINPKGFGDRAQRTVDEEKKKREERKRDKEEKRKRRAQEGGAGVGFEDDLDEGQGRRKKEKERLASNILSATDLDAEVAYRPRTRETRAVYELILAFCQQQMDDVSRDVLRDAADETIAVLKDDSLKDLDKKSQIETYLRSMSSDRFAQLVSLGKRITDYRPPTDDAAGPAADDRDRAATMDEETGVAVVFDEEEDEDDEEEDEDVDVVRDVEEEDELLDDGKEGVEADAGSALRMEGGDGDEDGGMDDEDGTARIVISNEKRRGGAGGDSRGRVGNDVGGTGAGGSSDDLLSVHDVDAFWLQRVVSRRYPDAVTSQRKTEEAMKILSSSAEARDAENALMELFEYEHFDLVKVLARNRAAVVWGTKWARAGSNEERGTVEAEMESAGDPAVRSVLAALRGGERKAKGEGLRRKGVVEGADTMDVDVKPAVTVTTATGQTIETAPRLSESRGKFTAPATRPPRQVLDLEQLAFTQGNHVMSNKKCRLPEGSFKRTKKGYEEIHIPAPKPKPFATNERLVRIEEMPEWSRKAFSNTANLNRVQSRVYKSAFELNENLLLCAPTGAGKTNVAMLTILKVLSEYRNPETGEIALDQFKIVYVAPMKALVQEMVGNFTTRLEPFGLKVAELTGDRQMTKQQIAETQIIVTTPEKWDVVTRKATDRSYTNLVRLLIIDEIHLLHDDRGPVLESLVSRTLRTIETTQVDVRLVGLSATLPNYADVAVFLRVDPQKGLFFFDNTYRPCPLKQQYIGITEKKAIKRYNMMNEICYDKVMEEAGKNQMLIFVHSRKETARTARAIRDMALEKDTVGKILRQDAASREILQTESNDVKNADLKDLLPYSFAIHHAGMNRADRTLVEDLFAAGHVQVLVSTATLAWGVNLPAHSVIIKGTQVYSPEKGRWVELSPQDMLQMLGRAGRPQFDTFGEGIIITSHAELQYYLSLINQQLPIESQFISKLPDNLNAEIVLGTIRNRDDAVQWLGYSYLYVRMLRNPALYGIPAEESQDDPFLEQRRVDLIHSAATLLDKNSLIKYDKKTGRFQVTELGRISAHYYIAHTSMAMYNQHLKPSMSLIDLFRVFALSDEFKYIPVREEEKLELQKLMERCPIPIKESLEEPTAKVNILLQSYISQLKLEGFALMADMVYVTQSAGRILRAIFEICLKRGWAQISRRSLDLCKMVDKRMWLSMSPLRQFKGTPPDIIKRLERKEFPWDRYYDLNPQELGELAGLPKAGKLIHKFVHEFPKLDIHARVQPITRSLLKVDLTVTPDFQFDEKLHLGGAEPFWILVEDVDGENILFHDIFLLKSRYSSEEHFVTFTVPLFEPLPPNYFVSVISDRWLHCETRVPISFKHLILPEKYPPHTELLDLQPLPVSALRNKEYESRYTDLGIKTFNPIQTQAFNSLYNSDDNVFVGAPSGSGKTICAEFALMRLWTQNPRARCVYIGPFEEVVERKANEWRERFGGVLGGKNIVEFTGESAADLKLLEKGDIVFSTPERWDAISRRWRQRKNVQTVGLFVMDEIHLVGGEGGHTMEVITSRMRFVSVQKEKQGEQKIRIVALGTSLANARDLGEWIGATSHSIFNFHPNVRPVPLEIVIQGYNVPHFASLMLAMTKPTYLALGDKPSIVFVPSRKQARLTAVDLLTYCAADNEERRFLHAKDEEMEPYLKRVQDKTLVEALSLGVAFYHEALSKNDKRIVERLYTSGAVQVVVASRETCWGLGLKAQTVVVMGTQYYEGREHRYADYPITDVLEMMGKATSTDENDAGKCVLMCQAVKKDFYKKFLYDALPVESHLDHYLHDHFNAEIVTKTIENKQDAVDYLTWTFLFRRLTLNPNYYGLQGKTPRHLNDHLSELVEKTITDLVNSKCISVEDDMDVNALNLGMIAAFYYINYATIEMFELSLTASTKLRGLLEIVSAAAEFENVPIRLHEDTVLKRLYDRLPVKLTNPNFNDPHVKTNVLLQAHFSRLTLPPDLESDQRNVLMKVLNLIQAAVDVISSNSWLSPAISAMELSQMCVQAVWDKDSQLKQIPHFTSKMIELAKKLDVETVFDILEMDDSARGELLKGLRPAQTSEIATFVNRYPNINVSFKLEPKQVEAGDQAVVQVTLEREADEDDEKPADVGPVIAPFFPMKKDEGWWLVIGEPESKSLLAIKRTTLQQRASVKLEFTVPEKPGTYEMKLDFISDSYMGADQEYAVTIEVVEGQGGDSDEDEEMEG</sequence>
<dbReference type="EMBL" id="KQ965741">
    <property type="protein sequence ID" value="KXS18562.1"/>
    <property type="molecule type" value="Genomic_DNA"/>
</dbReference>
<dbReference type="PANTHER" id="PTHR47961">
    <property type="entry name" value="DNA POLYMERASE THETA, PUTATIVE (AFU_ORTHOLOGUE AFUA_1G05260)-RELATED"/>
    <property type="match status" value="1"/>
</dbReference>
<dbReference type="GO" id="GO:0003678">
    <property type="term" value="F:DNA helicase activity"/>
    <property type="evidence" value="ECO:0007669"/>
    <property type="project" value="TreeGrafter"/>
</dbReference>
<reference evidence="9 10" key="1">
    <citation type="journal article" date="2015" name="Genome Biol. Evol.">
        <title>Phylogenomic analyses indicate that early fungi evolved digesting cell walls of algal ancestors of land plants.</title>
        <authorList>
            <person name="Chang Y."/>
            <person name="Wang S."/>
            <person name="Sekimoto S."/>
            <person name="Aerts A.L."/>
            <person name="Choi C."/>
            <person name="Clum A."/>
            <person name="LaButti K.M."/>
            <person name="Lindquist E.A."/>
            <person name="Yee Ngan C."/>
            <person name="Ohm R.A."/>
            <person name="Salamov A.A."/>
            <person name="Grigoriev I.V."/>
            <person name="Spatafora J.W."/>
            <person name="Berbee M.L."/>
        </authorList>
    </citation>
    <scope>NUCLEOTIDE SEQUENCE [LARGE SCALE GENOMIC DNA]</scope>
    <source>
        <strain evidence="9 10">JEL478</strain>
    </source>
</reference>
<dbReference type="STRING" id="1344416.A0A139APA9"/>
<dbReference type="Gene3D" id="1.10.3380.10">
    <property type="entry name" value="Sec63 N-terminal domain-like domain"/>
    <property type="match status" value="2"/>
</dbReference>
<dbReference type="InterPro" id="IPR003593">
    <property type="entry name" value="AAA+_ATPase"/>
</dbReference>
<gene>
    <name evidence="9" type="ORF">M427DRAFT_29494</name>
</gene>
<feature type="compositionally biased region" description="Acidic residues" evidence="6">
    <location>
        <begin position="283"/>
        <end position="295"/>
    </location>
</feature>
<evidence type="ECO:0000256" key="5">
    <source>
        <dbReference type="ARBA" id="ARBA00022840"/>
    </source>
</evidence>
<dbReference type="OMA" id="MNPKEFN"/>
<dbReference type="SUPFAM" id="SSF46785">
    <property type="entry name" value="Winged helix' DNA-binding domain"/>
    <property type="match status" value="2"/>
</dbReference>
<keyword evidence="3" id="KW-0378">Hydrolase</keyword>
<dbReference type="SMART" id="SM00487">
    <property type="entry name" value="DEXDc"/>
    <property type="match status" value="2"/>
</dbReference>
<dbReference type="Pfam" id="PF18149">
    <property type="entry name" value="Helicase_PWI"/>
    <property type="match status" value="1"/>
</dbReference>
<dbReference type="InterPro" id="IPR035892">
    <property type="entry name" value="C2_domain_sf"/>
</dbReference>
<dbReference type="SUPFAM" id="SSF158702">
    <property type="entry name" value="Sec63 N-terminal domain-like"/>
    <property type="match status" value="2"/>
</dbReference>
<dbReference type="GO" id="GO:0005682">
    <property type="term" value="C:U5 snRNP"/>
    <property type="evidence" value="ECO:0007669"/>
    <property type="project" value="UniProtKB-ARBA"/>
</dbReference>
<dbReference type="PROSITE" id="PS51192">
    <property type="entry name" value="HELICASE_ATP_BIND_1"/>
    <property type="match status" value="2"/>
</dbReference>
<dbReference type="InterPro" id="IPR011545">
    <property type="entry name" value="DEAD/DEAH_box_helicase_dom"/>
</dbReference>
<dbReference type="InterPro" id="IPR036390">
    <property type="entry name" value="WH_DNA-bd_sf"/>
</dbReference>
<dbReference type="SMART" id="SM00382">
    <property type="entry name" value="AAA"/>
    <property type="match status" value="2"/>
</dbReference>
<dbReference type="Gene3D" id="2.60.40.150">
    <property type="entry name" value="C2 domain"/>
    <property type="match status" value="2"/>
</dbReference>
<feature type="domain" description="Helicase C-terminal" evidence="8">
    <location>
        <begin position="786"/>
        <end position="1020"/>
    </location>
</feature>
<dbReference type="FunFam" id="1.10.3380.10:FF:000001">
    <property type="entry name" value="U5 small nuclear ribonucleoprotein helicase"/>
    <property type="match status" value="1"/>
</dbReference>
<dbReference type="GO" id="GO:0016787">
    <property type="term" value="F:hydrolase activity"/>
    <property type="evidence" value="ECO:0007669"/>
    <property type="project" value="UniProtKB-KW"/>
</dbReference>
<keyword evidence="5" id="KW-0067">ATP-binding</keyword>
<protein>
    <submittedName>
        <fullName evidence="9">U5 small nuclear ribonucleo protein 200 kDa helicase-like protein</fullName>
    </submittedName>
</protein>
<dbReference type="FunFam" id="2.60.40.150:FF:000004">
    <property type="entry name" value="RNA helicase, activating signal cointegrator 1"/>
    <property type="match status" value="1"/>
</dbReference>
<dbReference type="InterPro" id="IPR004179">
    <property type="entry name" value="Sec63-dom"/>
</dbReference>
<dbReference type="CDD" id="cd18795">
    <property type="entry name" value="SF2_C_Ski2"/>
    <property type="match status" value="1"/>
</dbReference>
<evidence type="ECO:0000313" key="10">
    <source>
        <dbReference type="Proteomes" id="UP000070544"/>
    </source>
</evidence>
<dbReference type="GO" id="GO:0000712">
    <property type="term" value="P:resolution of meiotic recombination intermediates"/>
    <property type="evidence" value="ECO:0007669"/>
    <property type="project" value="TreeGrafter"/>
</dbReference>
<dbReference type="FunFam" id="3.40.50.300:FF:000102">
    <property type="entry name" value="RNA helicase, activating signal cointegrator 1"/>
    <property type="match status" value="1"/>
</dbReference>
<keyword evidence="10" id="KW-1185">Reference proteome</keyword>
<dbReference type="InterPro" id="IPR027417">
    <property type="entry name" value="P-loop_NTPase"/>
</dbReference>
<evidence type="ECO:0000256" key="2">
    <source>
        <dbReference type="ARBA" id="ARBA00022741"/>
    </source>
</evidence>
<dbReference type="InterPro" id="IPR001650">
    <property type="entry name" value="Helicase_C-like"/>
</dbReference>
<feature type="region of interest" description="Disordered" evidence="6">
    <location>
        <begin position="28"/>
        <end position="108"/>
    </location>
</feature>
<evidence type="ECO:0000259" key="7">
    <source>
        <dbReference type="PROSITE" id="PS51192"/>
    </source>
</evidence>
<proteinExistence type="predicted"/>
<dbReference type="CDD" id="cd18021">
    <property type="entry name" value="DEXHc_Brr2_2"/>
    <property type="match status" value="1"/>
</dbReference>
<dbReference type="PIRSF" id="PIRSF039073">
    <property type="entry name" value="BRR2"/>
    <property type="match status" value="1"/>
</dbReference>
<dbReference type="GO" id="GO:0003676">
    <property type="term" value="F:nucleic acid binding"/>
    <property type="evidence" value="ECO:0007669"/>
    <property type="project" value="InterPro"/>
</dbReference>
<dbReference type="SUPFAM" id="SSF81296">
    <property type="entry name" value="E set domains"/>
    <property type="match status" value="1"/>
</dbReference>
<dbReference type="SMART" id="SM00973">
    <property type="entry name" value="Sec63"/>
    <property type="match status" value="2"/>
</dbReference>
<dbReference type="Gene3D" id="1.10.10.10">
    <property type="entry name" value="Winged helix-like DNA-binding domain superfamily/Winged helix DNA-binding domain"/>
    <property type="match status" value="2"/>
</dbReference>
<dbReference type="SUPFAM" id="SSF52540">
    <property type="entry name" value="P-loop containing nucleoside triphosphate hydrolases"/>
    <property type="match status" value="4"/>
</dbReference>
<feature type="domain" description="Helicase ATP-binding" evidence="7">
    <location>
        <begin position="1441"/>
        <end position="1621"/>
    </location>
</feature>
<keyword evidence="4 9" id="KW-0347">Helicase</keyword>
<keyword evidence="1" id="KW-0677">Repeat</keyword>
<evidence type="ECO:0000259" key="8">
    <source>
        <dbReference type="PROSITE" id="PS51194"/>
    </source>
</evidence>
<feature type="compositionally biased region" description="Acidic residues" evidence="6">
    <location>
        <begin position="225"/>
        <end position="263"/>
    </location>
</feature>
<dbReference type="InterPro" id="IPR041094">
    <property type="entry name" value="Brr2_helicase_PWI"/>
</dbReference>
<evidence type="ECO:0000256" key="1">
    <source>
        <dbReference type="ARBA" id="ARBA00022737"/>
    </source>
</evidence>
<keyword evidence="2" id="KW-0547">Nucleotide-binding</keyword>
<accession>A0A139APA9</accession>
<dbReference type="FunFam" id="1.10.3380.10:FF:000002">
    <property type="entry name" value="Activating signal cointegrator 1 complex subunit 3"/>
    <property type="match status" value="1"/>
</dbReference>
<dbReference type="PROSITE" id="PS51194">
    <property type="entry name" value="HELICASE_CTER"/>
    <property type="match status" value="1"/>
</dbReference>
<dbReference type="Pfam" id="PF21188">
    <property type="entry name" value="BRR2_plug"/>
    <property type="match status" value="1"/>
</dbReference>
<dbReference type="FunFam" id="3.40.50.300:FF:000368">
    <property type="entry name" value="U5 small nuclear ribonucleoprotein 200 kDa helicase"/>
    <property type="match status" value="1"/>
</dbReference>
<evidence type="ECO:0000313" key="9">
    <source>
        <dbReference type="EMBL" id="KXS18562.1"/>
    </source>
</evidence>
<dbReference type="GO" id="GO:0005524">
    <property type="term" value="F:ATP binding"/>
    <property type="evidence" value="ECO:0007669"/>
    <property type="project" value="UniProtKB-KW"/>
</dbReference>
<name>A0A139APA9_GONPJ</name>
<dbReference type="FunFam" id="3.40.50.300:FF:000254">
    <property type="entry name" value="U5 small nuclear ribonucleoprotein helicase"/>
    <property type="match status" value="1"/>
</dbReference>
<feature type="domain" description="Helicase ATP-binding" evidence="7">
    <location>
        <begin position="591"/>
        <end position="775"/>
    </location>
</feature>
<dbReference type="FunFam" id="1.10.10.10:FF:000024">
    <property type="entry name" value="U5 small nuclear ribonucleoprotein helicase"/>
    <property type="match status" value="1"/>
</dbReference>
<dbReference type="InterPro" id="IPR050474">
    <property type="entry name" value="Hel308_SKI2-like"/>
</dbReference>
<dbReference type="OrthoDB" id="5575at2759"/>
<organism evidence="9 10">
    <name type="scientific">Gonapodya prolifera (strain JEL478)</name>
    <name type="common">Monoblepharis prolifera</name>
    <dbReference type="NCBI Taxonomy" id="1344416"/>
    <lineage>
        <taxon>Eukaryota</taxon>
        <taxon>Fungi</taxon>
        <taxon>Fungi incertae sedis</taxon>
        <taxon>Chytridiomycota</taxon>
        <taxon>Chytridiomycota incertae sedis</taxon>
        <taxon>Monoblepharidomycetes</taxon>
        <taxon>Monoblepharidales</taxon>
        <taxon>Gonapodyaceae</taxon>
        <taxon>Gonapodya</taxon>
    </lineage>
</organism>
<dbReference type="CDD" id="cd18019">
    <property type="entry name" value="DEXHc_Brr2_1"/>
    <property type="match status" value="1"/>
</dbReference>
<dbReference type="SMART" id="SM00490">
    <property type="entry name" value="HELICc"/>
    <property type="match status" value="1"/>
</dbReference>
<dbReference type="FunFam" id="1.10.150.20:FF:000004">
    <property type="entry name" value="U5 small nuclear ribonucleoprotein helicase"/>
    <property type="match status" value="1"/>
</dbReference>
<evidence type="ECO:0000256" key="3">
    <source>
        <dbReference type="ARBA" id="ARBA00022801"/>
    </source>
</evidence>
<dbReference type="InterPro" id="IPR057842">
    <property type="entry name" value="WH_MER3"/>
</dbReference>
<dbReference type="Pfam" id="PF23445">
    <property type="entry name" value="WHD_SNRNP200"/>
    <property type="match status" value="2"/>
</dbReference>
<feature type="region of interest" description="Disordered" evidence="6">
    <location>
        <begin position="203"/>
        <end position="332"/>
    </location>
</feature>
<dbReference type="InterPro" id="IPR014001">
    <property type="entry name" value="Helicase_ATP-bd"/>
</dbReference>
<dbReference type="InterPro" id="IPR036388">
    <property type="entry name" value="WH-like_DNA-bd_sf"/>
</dbReference>
<dbReference type="Proteomes" id="UP000070544">
    <property type="component" value="Unassembled WGS sequence"/>
</dbReference>
<evidence type="ECO:0000256" key="4">
    <source>
        <dbReference type="ARBA" id="ARBA00022806"/>
    </source>
</evidence>
<dbReference type="InterPro" id="IPR014756">
    <property type="entry name" value="Ig_E-set"/>
</dbReference>
<dbReference type="Pfam" id="PF00271">
    <property type="entry name" value="Helicase_C"/>
    <property type="match status" value="1"/>
</dbReference>
<dbReference type="Gene3D" id="3.40.50.300">
    <property type="entry name" value="P-loop containing nucleotide triphosphate hydrolases"/>
    <property type="match status" value="4"/>
</dbReference>
<dbReference type="PANTHER" id="PTHR47961:SF4">
    <property type="entry name" value="ACTIVATING SIGNAL COINTEGRATOR 1 COMPLEX SUBUNIT 3"/>
    <property type="match status" value="1"/>
</dbReference>